<gene>
    <name evidence="1" type="ORF">E5357_15265</name>
</gene>
<protein>
    <submittedName>
        <fullName evidence="1">Phosphatidic acid phosphatase</fullName>
    </submittedName>
</protein>
<comment type="caution">
    <text evidence="1">The sequence shown here is derived from an EMBL/GenBank/DDBJ whole genome shotgun (WGS) entry which is preliminary data.</text>
</comment>
<dbReference type="Proteomes" id="UP000307720">
    <property type="component" value="Unassembled WGS sequence"/>
</dbReference>
<evidence type="ECO:0000313" key="2">
    <source>
        <dbReference type="Proteomes" id="UP000307720"/>
    </source>
</evidence>
<name>A0AC61QVS2_9FIRM</name>
<reference evidence="1" key="1">
    <citation type="submission" date="2019-04" db="EMBL/GenBank/DDBJ databases">
        <title>Microbes associate with the intestines of laboratory mice.</title>
        <authorList>
            <person name="Navarre W."/>
            <person name="Wong E."/>
            <person name="Huang K."/>
            <person name="Tropini C."/>
            <person name="Ng K."/>
            <person name="Yu B."/>
        </authorList>
    </citation>
    <scope>NUCLEOTIDE SEQUENCE</scope>
    <source>
        <strain evidence="1">NM72_1-8</strain>
    </source>
</reference>
<accession>A0AC61QVS2</accession>
<organism evidence="1 2">
    <name type="scientific">Hominisplanchenecus murintestinalis</name>
    <dbReference type="NCBI Taxonomy" id="2941517"/>
    <lineage>
        <taxon>Bacteria</taxon>
        <taxon>Bacillati</taxon>
        <taxon>Bacillota</taxon>
        <taxon>Clostridia</taxon>
        <taxon>Lachnospirales</taxon>
        <taxon>Lachnospiraceae</taxon>
        <taxon>Hominisplanchenecus</taxon>
    </lineage>
</organism>
<sequence length="229" mass="26209">MGRIRKRLSGLVPVYGIFPLIMAVTVNTAVYGGSRMIAGEWHHYNIESPLDRLVPFWPPSVLIYLGCYLFWAVNYVLIARQGKKEVCQFFTADFLSRMVCLVFFLVFPTTNIRPELAQDGLWNWLMGFVYSVDAADNLFPSIHCLVSWFCYIGIRGKKEIPAWYRGASCVMAVLVCISTLTTKQHVLVDVLGGVALAELCFVIGKREVVWRKYEKLLDKVNEKIFHKEE</sequence>
<keyword evidence="2" id="KW-1185">Reference proteome</keyword>
<proteinExistence type="predicted"/>
<dbReference type="EMBL" id="SRZB01000050">
    <property type="protein sequence ID" value="TGX96718.1"/>
    <property type="molecule type" value="Genomic_DNA"/>
</dbReference>
<evidence type="ECO:0000313" key="1">
    <source>
        <dbReference type="EMBL" id="TGX96718.1"/>
    </source>
</evidence>